<proteinExistence type="predicted"/>
<reference evidence="2" key="1">
    <citation type="journal article" date="2020" name="Stud. Mycol.">
        <title>101 Dothideomycetes genomes: a test case for predicting lifestyles and emergence of pathogens.</title>
        <authorList>
            <person name="Haridas S."/>
            <person name="Albert R."/>
            <person name="Binder M."/>
            <person name="Bloem J."/>
            <person name="Labutti K."/>
            <person name="Salamov A."/>
            <person name="Andreopoulos B."/>
            <person name="Baker S."/>
            <person name="Barry K."/>
            <person name="Bills G."/>
            <person name="Bluhm B."/>
            <person name="Cannon C."/>
            <person name="Castanera R."/>
            <person name="Culley D."/>
            <person name="Daum C."/>
            <person name="Ezra D."/>
            <person name="Gonzalez J."/>
            <person name="Henrissat B."/>
            <person name="Kuo A."/>
            <person name="Liang C."/>
            <person name="Lipzen A."/>
            <person name="Lutzoni F."/>
            <person name="Magnuson J."/>
            <person name="Mondo S."/>
            <person name="Nolan M."/>
            <person name="Ohm R."/>
            <person name="Pangilinan J."/>
            <person name="Park H.-J."/>
            <person name="Ramirez L."/>
            <person name="Alfaro M."/>
            <person name="Sun H."/>
            <person name="Tritt A."/>
            <person name="Yoshinaga Y."/>
            <person name="Zwiers L.-H."/>
            <person name="Turgeon B."/>
            <person name="Goodwin S."/>
            <person name="Spatafora J."/>
            <person name="Crous P."/>
            <person name="Grigoriev I."/>
        </authorList>
    </citation>
    <scope>NUCLEOTIDE SEQUENCE</scope>
    <source>
        <strain evidence="2">CBS 480.64</strain>
    </source>
</reference>
<keyword evidence="3" id="KW-1185">Reference proteome</keyword>
<evidence type="ECO:0000313" key="3">
    <source>
        <dbReference type="Proteomes" id="UP000799421"/>
    </source>
</evidence>
<dbReference type="Proteomes" id="UP000799421">
    <property type="component" value="Unassembled WGS sequence"/>
</dbReference>
<organism evidence="2 3">
    <name type="scientific">Piedraia hortae CBS 480.64</name>
    <dbReference type="NCBI Taxonomy" id="1314780"/>
    <lineage>
        <taxon>Eukaryota</taxon>
        <taxon>Fungi</taxon>
        <taxon>Dikarya</taxon>
        <taxon>Ascomycota</taxon>
        <taxon>Pezizomycotina</taxon>
        <taxon>Dothideomycetes</taxon>
        <taxon>Dothideomycetidae</taxon>
        <taxon>Capnodiales</taxon>
        <taxon>Piedraiaceae</taxon>
        <taxon>Piedraia</taxon>
    </lineage>
</organism>
<gene>
    <name evidence="2" type="ORF">K470DRAFT_25768</name>
</gene>
<name>A0A6A7C330_9PEZI</name>
<feature type="compositionally biased region" description="Polar residues" evidence="1">
    <location>
        <begin position="1"/>
        <end position="10"/>
    </location>
</feature>
<feature type="region of interest" description="Disordered" evidence="1">
    <location>
        <begin position="1"/>
        <end position="89"/>
    </location>
</feature>
<evidence type="ECO:0000256" key="1">
    <source>
        <dbReference type="SAM" id="MobiDB-lite"/>
    </source>
</evidence>
<feature type="compositionally biased region" description="Polar residues" evidence="1">
    <location>
        <begin position="64"/>
        <end position="76"/>
    </location>
</feature>
<dbReference type="AlphaFoldDB" id="A0A6A7C330"/>
<sequence>MSAPNQSGKQGNVPSSSSSIVSSNTIPVAPSPGPTRRVVRRVMHAPSTTGTVPATPIDEEKPDSSSVAPEDTTSPTAPEAPVDTPPVSSVRRIVCRSASYVPSISETEYTEASPAQKSRLPSIARESINPLEAVHAKFIAQWFAENMGGDATYSEMIQTTVEENVVGTDFSQSVLSYIRSRLRESTGYDAYDEFQQPESGTTAWCKKSFNEIVGL</sequence>
<protein>
    <submittedName>
        <fullName evidence="2">Uncharacterized protein</fullName>
    </submittedName>
</protein>
<evidence type="ECO:0000313" key="2">
    <source>
        <dbReference type="EMBL" id="KAF2861920.1"/>
    </source>
</evidence>
<accession>A0A6A7C330</accession>
<feature type="compositionally biased region" description="Low complexity" evidence="1">
    <location>
        <begin position="12"/>
        <end position="27"/>
    </location>
</feature>
<dbReference type="EMBL" id="MU005969">
    <property type="protein sequence ID" value="KAF2861920.1"/>
    <property type="molecule type" value="Genomic_DNA"/>
</dbReference>